<dbReference type="EMBL" id="VJVZ01000002">
    <property type="protein sequence ID" value="TRW26710.1"/>
    <property type="molecule type" value="Genomic_DNA"/>
</dbReference>
<keyword evidence="1" id="KW-0732">Signal</keyword>
<proteinExistence type="predicted"/>
<evidence type="ECO:0008006" key="4">
    <source>
        <dbReference type="Google" id="ProtNLM"/>
    </source>
</evidence>
<evidence type="ECO:0000313" key="3">
    <source>
        <dbReference type="Proteomes" id="UP000320643"/>
    </source>
</evidence>
<dbReference type="Proteomes" id="UP000320643">
    <property type="component" value="Unassembled WGS sequence"/>
</dbReference>
<name>A0A552V8D1_9FLAO</name>
<sequence>MKKLFLFTCLSALALTFNSCSDDDNKSNETDGTSGTVTFKVNGVAKTYNTITVNPESEVSDGETFEWITITASPEGSASEFVTFELEKEAVGADASNYFEYVENNVTYYWDNEFNVNTLTNNNDKVKGTFSGTVSIYDANAQETVTKTISEGTFDINR</sequence>
<dbReference type="OrthoDB" id="955633at2"/>
<dbReference type="AlphaFoldDB" id="A0A552V8D1"/>
<protein>
    <recommendedName>
        <fullName evidence="4">Lipoprotein</fullName>
    </recommendedName>
</protein>
<accession>A0A552V8D1</accession>
<organism evidence="2 3">
    <name type="scientific">Flavobacterium zepuense</name>
    <dbReference type="NCBI Taxonomy" id="2593302"/>
    <lineage>
        <taxon>Bacteria</taxon>
        <taxon>Pseudomonadati</taxon>
        <taxon>Bacteroidota</taxon>
        <taxon>Flavobacteriia</taxon>
        <taxon>Flavobacteriales</taxon>
        <taxon>Flavobacteriaceae</taxon>
        <taxon>Flavobacterium</taxon>
    </lineage>
</organism>
<reference evidence="2 3" key="1">
    <citation type="submission" date="2019-07" db="EMBL/GenBank/DDBJ databases">
        <title>Flavobacterium sp. nov., isolated from glacier ice.</title>
        <authorList>
            <person name="Liu Q."/>
            <person name="Xin Y.-H."/>
        </authorList>
    </citation>
    <scope>NUCLEOTIDE SEQUENCE [LARGE SCALE GENOMIC DNA]</scope>
    <source>
        <strain evidence="2 3">ZT4R6</strain>
    </source>
</reference>
<evidence type="ECO:0000256" key="1">
    <source>
        <dbReference type="SAM" id="SignalP"/>
    </source>
</evidence>
<feature type="chain" id="PRO_5022011992" description="Lipoprotein" evidence="1">
    <location>
        <begin position="22"/>
        <end position="158"/>
    </location>
</feature>
<comment type="caution">
    <text evidence="2">The sequence shown here is derived from an EMBL/GenBank/DDBJ whole genome shotgun (WGS) entry which is preliminary data.</text>
</comment>
<feature type="signal peptide" evidence="1">
    <location>
        <begin position="1"/>
        <end position="21"/>
    </location>
</feature>
<keyword evidence="3" id="KW-1185">Reference proteome</keyword>
<evidence type="ECO:0000313" key="2">
    <source>
        <dbReference type="EMBL" id="TRW26710.1"/>
    </source>
</evidence>
<dbReference type="RefSeq" id="WP_143372208.1">
    <property type="nucleotide sequence ID" value="NZ_VJVZ01000002.1"/>
</dbReference>
<gene>
    <name evidence="2" type="ORF">FMM05_04860</name>
</gene>